<name>A0AAX6FK05_IRIPA</name>
<evidence type="ECO:0000313" key="2">
    <source>
        <dbReference type="EMBL" id="KAJ6816747.1"/>
    </source>
</evidence>
<protein>
    <submittedName>
        <fullName evidence="2">Iron-sulfur assembly protein IscA</fullName>
    </submittedName>
</protein>
<gene>
    <name evidence="2" type="ORF">M6B38_415595</name>
</gene>
<proteinExistence type="predicted"/>
<accession>A0AAX6FK05</accession>
<dbReference type="EMBL" id="JANAVB010028196">
    <property type="protein sequence ID" value="KAJ6816747.1"/>
    <property type="molecule type" value="Genomic_DNA"/>
</dbReference>
<feature type="region of interest" description="Disordered" evidence="1">
    <location>
        <begin position="57"/>
        <end position="120"/>
    </location>
</feature>
<reference evidence="2" key="1">
    <citation type="journal article" date="2023" name="GigaByte">
        <title>Genome assembly of the bearded iris, Iris pallida Lam.</title>
        <authorList>
            <person name="Bruccoleri R.E."/>
            <person name="Oakeley E.J."/>
            <person name="Faust A.M.E."/>
            <person name="Altorfer M."/>
            <person name="Dessus-Babus S."/>
            <person name="Burckhardt D."/>
            <person name="Oertli M."/>
            <person name="Naumann U."/>
            <person name="Petersen F."/>
            <person name="Wong J."/>
        </authorList>
    </citation>
    <scope>NUCLEOTIDE SEQUENCE</scope>
    <source>
        <strain evidence="2">GSM-AAB239-AS_SAM_17_03QT</strain>
    </source>
</reference>
<feature type="compositionally biased region" description="Low complexity" evidence="1">
    <location>
        <begin position="58"/>
        <end position="72"/>
    </location>
</feature>
<feature type="region of interest" description="Disordered" evidence="1">
    <location>
        <begin position="1"/>
        <end position="23"/>
    </location>
</feature>
<organism evidence="2 3">
    <name type="scientific">Iris pallida</name>
    <name type="common">Sweet iris</name>
    <dbReference type="NCBI Taxonomy" id="29817"/>
    <lineage>
        <taxon>Eukaryota</taxon>
        <taxon>Viridiplantae</taxon>
        <taxon>Streptophyta</taxon>
        <taxon>Embryophyta</taxon>
        <taxon>Tracheophyta</taxon>
        <taxon>Spermatophyta</taxon>
        <taxon>Magnoliopsida</taxon>
        <taxon>Liliopsida</taxon>
        <taxon>Asparagales</taxon>
        <taxon>Iridaceae</taxon>
        <taxon>Iridoideae</taxon>
        <taxon>Irideae</taxon>
        <taxon>Iris</taxon>
    </lineage>
</organism>
<feature type="compositionally biased region" description="Basic and acidic residues" evidence="1">
    <location>
        <begin position="88"/>
        <end position="102"/>
    </location>
</feature>
<evidence type="ECO:0000313" key="3">
    <source>
        <dbReference type="Proteomes" id="UP001140949"/>
    </source>
</evidence>
<sequence length="137" mass="15622">MALYSRNNPRPPHPLPSDRQLPVPLRRPIFPLLLSRPQTPGEEEVHLHRPLLRRHFGRSGAAVARRSSAGDPADGEGAGPSEQDEGGEERGPLPADRSEAGRVLRNVVHHGVREPRQRQARRLRHRVRRLRHRWCNL</sequence>
<dbReference type="AlphaFoldDB" id="A0AAX6FK05"/>
<evidence type="ECO:0000256" key="1">
    <source>
        <dbReference type="SAM" id="MobiDB-lite"/>
    </source>
</evidence>
<reference evidence="2" key="2">
    <citation type="submission" date="2023-04" db="EMBL/GenBank/DDBJ databases">
        <authorList>
            <person name="Bruccoleri R.E."/>
            <person name="Oakeley E.J."/>
            <person name="Faust A.-M."/>
            <person name="Dessus-Babus S."/>
            <person name="Altorfer M."/>
            <person name="Burckhardt D."/>
            <person name="Oertli M."/>
            <person name="Naumann U."/>
            <person name="Petersen F."/>
            <person name="Wong J."/>
        </authorList>
    </citation>
    <scope>NUCLEOTIDE SEQUENCE</scope>
    <source>
        <strain evidence="2">GSM-AAB239-AS_SAM_17_03QT</strain>
        <tissue evidence="2">Leaf</tissue>
    </source>
</reference>
<keyword evidence="3" id="KW-1185">Reference proteome</keyword>
<dbReference type="Proteomes" id="UP001140949">
    <property type="component" value="Unassembled WGS sequence"/>
</dbReference>
<comment type="caution">
    <text evidence="2">The sequence shown here is derived from an EMBL/GenBank/DDBJ whole genome shotgun (WGS) entry which is preliminary data.</text>
</comment>